<gene>
    <name evidence="3" type="ORF">SAMN05421867_12247</name>
</gene>
<feature type="domain" description="DUF8094" evidence="2">
    <location>
        <begin position="48"/>
        <end position="334"/>
    </location>
</feature>
<evidence type="ECO:0000313" key="3">
    <source>
        <dbReference type="EMBL" id="SFB41323.1"/>
    </source>
</evidence>
<feature type="chain" id="PRO_5038566123" description="DUF8094 domain-containing protein" evidence="1">
    <location>
        <begin position="31"/>
        <end position="336"/>
    </location>
</feature>
<reference evidence="3 4" key="1">
    <citation type="submission" date="2016-10" db="EMBL/GenBank/DDBJ databases">
        <authorList>
            <person name="de Groot N.N."/>
        </authorList>
    </citation>
    <scope>NUCLEOTIDE SEQUENCE [LARGE SCALE GENOMIC DNA]</scope>
    <source>
        <strain evidence="3 4">CGMCC 4.6945</strain>
    </source>
</reference>
<dbReference type="Proteomes" id="UP000199012">
    <property type="component" value="Unassembled WGS sequence"/>
</dbReference>
<dbReference type="InterPro" id="IPR058407">
    <property type="entry name" value="DUF8094"/>
</dbReference>
<name>A0A1I1AYI1_9CELL</name>
<dbReference type="EMBL" id="FOKA01000022">
    <property type="protein sequence ID" value="SFB41323.1"/>
    <property type="molecule type" value="Genomic_DNA"/>
</dbReference>
<proteinExistence type="predicted"/>
<evidence type="ECO:0000313" key="4">
    <source>
        <dbReference type="Proteomes" id="UP000199012"/>
    </source>
</evidence>
<accession>A0A1I1AYI1</accession>
<dbReference type="Pfam" id="PF26366">
    <property type="entry name" value="DUF8094"/>
    <property type="match status" value="1"/>
</dbReference>
<dbReference type="RefSeq" id="WP_090035093.1">
    <property type="nucleotide sequence ID" value="NZ_BONM01000029.1"/>
</dbReference>
<feature type="signal peptide" evidence="1">
    <location>
        <begin position="1"/>
        <end position="30"/>
    </location>
</feature>
<dbReference type="STRING" id="988821.SAMN05421867_12247"/>
<keyword evidence="1" id="KW-0732">Signal</keyword>
<evidence type="ECO:0000259" key="2">
    <source>
        <dbReference type="Pfam" id="PF26366"/>
    </source>
</evidence>
<sequence length="336" mass="34274">MSRLPARSRRRGARAAAVLLPGLLVVAGCATPLPEPVPAPAPAVAPATLAQTQLDRVLGDLGAVLADADATSDAARLAPRVEGPALRTRTAEYVRATATSGQRGPTPLPVTPASVLVPATTQWPRSTLVVTEQPADLQAPRILVLRQDDARSPYRLWGWARLLPGVQLPATAGAGTGVPVLDAGSEALRLAPEAVLDQYADVLTNGDASAAAPTFASDAFREGLVAARTQAAANVQAVGSVTETSAAVPDSVVALGTLDGGALVVGQLTTTTTFTVSQGSLTLDATDAALSGKTSVSRTLVYTYDDVLAFYVPPAGSTDQVRLLAAEHARVGVTGE</sequence>
<organism evidence="3 4">
    <name type="scientific">Cellulomonas marina</name>
    <dbReference type="NCBI Taxonomy" id="988821"/>
    <lineage>
        <taxon>Bacteria</taxon>
        <taxon>Bacillati</taxon>
        <taxon>Actinomycetota</taxon>
        <taxon>Actinomycetes</taxon>
        <taxon>Micrococcales</taxon>
        <taxon>Cellulomonadaceae</taxon>
        <taxon>Cellulomonas</taxon>
    </lineage>
</organism>
<dbReference type="PROSITE" id="PS51257">
    <property type="entry name" value="PROKAR_LIPOPROTEIN"/>
    <property type="match status" value="1"/>
</dbReference>
<keyword evidence="4" id="KW-1185">Reference proteome</keyword>
<evidence type="ECO:0000256" key="1">
    <source>
        <dbReference type="SAM" id="SignalP"/>
    </source>
</evidence>
<protein>
    <recommendedName>
        <fullName evidence="2">DUF8094 domain-containing protein</fullName>
    </recommendedName>
</protein>
<dbReference type="OrthoDB" id="3266092at2"/>
<dbReference type="AlphaFoldDB" id="A0A1I1AYI1"/>